<accession>A0A1H0CC68</accession>
<evidence type="ECO:0000313" key="2">
    <source>
        <dbReference type="Proteomes" id="UP000183376"/>
    </source>
</evidence>
<keyword evidence="2" id="KW-1185">Reference proteome</keyword>
<organism evidence="1 2">
    <name type="scientific">Allokutzneria albata</name>
    <name type="common">Kibdelosporangium albatum</name>
    <dbReference type="NCBI Taxonomy" id="211114"/>
    <lineage>
        <taxon>Bacteria</taxon>
        <taxon>Bacillati</taxon>
        <taxon>Actinomycetota</taxon>
        <taxon>Actinomycetes</taxon>
        <taxon>Pseudonocardiales</taxon>
        <taxon>Pseudonocardiaceae</taxon>
        <taxon>Allokutzneria</taxon>
    </lineage>
</organism>
<reference evidence="1 2" key="1">
    <citation type="submission" date="2016-10" db="EMBL/GenBank/DDBJ databases">
        <authorList>
            <person name="de Groot N.N."/>
        </authorList>
    </citation>
    <scope>NUCLEOTIDE SEQUENCE [LARGE SCALE GENOMIC DNA]</scope>
    <source>
        <strain evidence="1 2">DSM 44149</strain>
    </source>
</reference>
<dbReference type="Proteomes" id="UP000183376">
    <property type="component" value="Chromosome I"/>
</dbReference>
<dbReference type="STRING" id="211114.SAMN04489726_7137"/>
<sequence length="85" mass="8961">MAIHVVIQPLAGFSAEVVSPSPGIRQLVAGAEGNTILIQAPARIGGLMDTARFVRSLAAAASEFGDWCEAQDRNRSSVSTWPIEP</sequence>
<name>A0A1H0CC68_ALLAB</name>
<dbReference type="AlphaFoldDB" id="A0A1H0CC68"/>
<proteinExistence type="predicted"/>
<dbReference type="EMBL" id="LT629701">
    <property type="protein sequence ID" value="SDN55371.1"/>
    <property type="molecule type" value="Genomic_DNA"/>
</dbReference>
<dbReference type="RefSeq" id="WP_030426344.1">
    <property type="nucleotide sequence ID" value="NZ_JOEF01000001.1"/>
</dbReference>
<protein>
    <submittedName>
        <fullName evidence="1">Uncharacterized protein</fullName>
    </submittedName>
</protein>
<evidence type="ECO:0000313" key="1">
    <source>
        <dbReference type="EMBL" id="SDN55371.1"/>
    </source>
</evidence>
<gene>
    <name evidence="1" type="ORF">SAMN04489726_7137</name>
</gene>
<dbReference type="OrthoDB" id="3629446at2"/>